<proteinExistence type="predicted"/>
<dbReference type="GO" id="GO:0010133">
    <property type="term" value="P:L-proline catabolic process to L-glutamate"/>
    <property type="evidence" value="ECO:0007669"/>
    <property type="project" value="TreeGrafter"/>
</dbReference>
<feature type="domain" description="Proline dehydrogenase" evidence="2">
    <location>
        <begin position="1"/>
        <end position="135"/>
    </location>
</feature>
<dbReference type="GO" id="GO:0004657">
    <property type="term" value="F:proline dehydrogenase activity"/>
    <property type="evidence" value="ECO:0007669"/>
    <property type="project" value="InterPro"/>
</dbReference>
<organism evidence="3">
    <name type="scientific">uncultured marine bacterium MedDCM-OCT-S05-C259</name>
    <dbReference type="NCBI Taxonomy" id="743065"/>
    <lineage>
        <taxon>Bacteria</taxon>
        <taxon>environmental samples</taxon>
    </lineage>
</organism>
<dbReference type="GO" id="GO:0071949">
    <property type="term" value="F:FAD binding"/>
    <property type="evidence" value="ECO:0007669"/>
    <property type="project" value="TreeGrafter"/>
</dbReference>
<dbReference type="InterPro" id="IPR002872">
    <property type="entry name" value="Proline_DH_dom"/>
</dbReference>
<keyword evidence="1" id="KW-0560">Oxidoreductase</keyword>
<sequence length="154" mass="17826">MMRLVKGAYWDQEIKIHQMKGSKDLPVFTSKSFTDLNYLATAAKISKTKNLRPYFATHNAHTIAAIMELYKGRENKFEFQRIFGMGDLTYRNAIKEYDSFPLTRVYAPVGSKKELLPYLVRRLLENGANSSFVNKYLNKNVPISEVTEIQLKLH</sequence>
<evidence type="ECO:0000259" key="2">
    <source>
        <dbReference type="Pfam" id="PF01619"/>
    </source>
</evidence>
<protein>
    <recommendedName>
        <fullName evidence="2">Proline dehydrogenase domain-containing protein</fullName>
    </recommendedName>
</protein>
<dbReference type="Pfam" id="PF01619">
    <property type="entry name" value="Pro_dh"/>
    <property type="match status" value="1"/>
</dbReference>
<dbReference type="InterPro" id="IPR015659">
    <property type="entry name" value="Proline_oxidase"/>
</dbReference>
<dbReference type="PANTHER" id="PTHR13914:SF0">
    <property type="entry name" value="PROLINE DEHYDROGENASE 1, MITOCHONDRIAL"/>
    <property type="match status" value="1"/>
</dbReference>
<reference evidence="3" key="1">
    <citation type="journal article" date="2010" name="ISME J.">
        <title>Metagenome of the Mediterranean deep chlorophyll maximum studied by direct and fosmid library 454 pyrosequencing.</title>
        <authorList>
            <person name="Ghai R."/>
            <person name="Martin-Cuadrado A.B."/>
            <person name="Molto A.G."/>
            <person name="Heredia I.G."/>
            <person name="Cabrera R."/>
            <person name="Martin J."/>
            <person name="Verdu M."/>
            <person name="Deschamps P."/>
            <person name="Moreira D."/>
            <person name="Lopez-Garcia P."/>
            <person name="Mira A."/>
            <person name="Rodriguez-Valera F."/>
        </authorList>
    </citation>
    <scope>NUCLEOTIDE SEQUENCE</scope>
</reference>
<dbReference type="AlphaFoldDB" id="D6PDJ5"/>
<evidence type="ECO:0000256" key="1">
    <source>
        <dbReference type="ARBA" id="ARBA00023002"/>
    </source>
</evidence>
<name>D6PDJ5_9BACT</name>
<dbReference type="EMBL" id="GU942997">
    <property type="protein sequence ID" value="ADD93796.1"/>
    <property type="molecule type" value="Genomic_DNA"/>
</dbReference>
<dbReference type="Gene3D" id="3.20.20.220">
    <property type="match status" value="1"/>
</dbReference>
<dbReference type="SUPFAM" id="SSF51730">
    <property type="entry name" value="FAD-linked oxidoreductase"/>
    <property type="match status" value="1"/>
</dbReference>
<dbReference type="PANTHER" id="PTHR13914">
    <property type="entry name" value="PROLINE OXIDASE"/>
    <property type="match status" value="1"/>
</dbReference>
<accession>D6PDJ5</accession>
<dbReference type="InterPro" id="IPR029041">
    <property type="entry name" value="FAD-linked_oxidoreductase-like"/>
</dbReference>
<evidence type="ECO:0000313" key="3">
    <source>
        <dbReference type="EMBL" id="ADD93796.1"/>
    </source>
</evidence>